<dbReference type="PROSITE" id="PS50090">
    <property type="entry name" value="MYB_LIKE"/>
    <property type="match status" value="1"/>
</dbReference>
<evidence type="ECO:0000259" key="9">
    <source>
        <dbReference type="PROSITE" id="PS51294"/>
    </source>
</evidence>
<dbReference type="SUPFAM" id="SSF46689">
    <property type="entry name" value="Homeodomain-like"/>
    <property type="match status" value="1"/>
</dbReference>
<dbReference type="PANTHER" id="PTHR12802">
    <property type="entry name" value="SWI/SNF COMPLEX-RELATED"/>
    <property type="match status" value="1"/>
</dbReference>
<organism evidence="10 11">
    <name type="scientific">Dillenia turbinata</name>
    <dbReference type="NCBI Taxonomy" id="194707"/>
    <lineage>
        <taxon>Eukaryota</taxon>
        <taxon>Viridiplantae</taxon>
        <taxon>Streptophyta</taxon>
        <taxon>Embryophyta</taxon>
        <taxon>Tracheophyta</taxon>
        <taxon>Spermatophyta</taxon>
        <taxon>Magnoliopsida</taxon>
        <taxon>eudicotyledons</taxon>
        <taxon>Gunneridae</taxon>
        <taxon>Pentapetalae</taxon>
        <taxon>Dilleniales</taxon>
        <taxon>Dilleniaceae</taxon>
        <taxon>Dillenia</taxon>
    </lineage>
</organism>
<feature type="region of interest" description="Disordered" evidence="6">
    <location>
        <begin position="105"/>
        <end position="229"/>
    </location>
</feature>
<feature type="compositionally biased region" description="Basic and acidic residues" evidence="6">
    <location>
        <begin position="440"/>
        <end position="454"/>
    </location>
</feature>
<dbReference type="Proteomes" id="UP001370490">
    <property type="component" value="Unassembled WGS sequence"/>
</dbReference>
<gene>
    <name evidence="10" type="ORF">RJ641_023104</name>
</gene>
<proteinExistence type="predicted"/>
<comment type="subcellular location">
    <subcellularLocation>
        <location evidence="1">Nucleus</location>
    </subcellularLocation>
</comment>
<evidence type="ECO:0000256" key="6">
    <source>
        <dbReference type="SAM" id="MobiDB-lite"/>
    </source>
</evidence>
<reference evidence="10 11" key="1">
    <citation type="submission" date="2023-12" db="EMBL/GenBank/DDBJ databases">
        <title>A high-quality genome assembly for Dillenia turbinata (Dilleniales).</title>
        <authorList>
            <person name="Chanderbali A."/>
        </authorList>
    </citation>
    <scope>NUCLEOTIDE SEQUENCE [LARGE SCALE GENOMIC DNA]</scope>
    <source>
        <strain evidence="10">LSX21</strain>
        <tissue evidence="10">Leaf</tissue>
    </source>
</reference>
<name>A0AAN8YXT2_9MAGN</name>
<evidence type="ECO:0000256" key="5">
    <source>
        <dbReference type="ARBA" id="ARBA00023242"/>
    </source>
</evidence>
<feature type="compositionally biased region" description="Polar residues" evidence="6">
    <location>
        <begin position="216"/>
        <end position="229"/>
    </location>
</feature>
<evidence type="ECO:0000313" key="11">
    <source>
        <dbReference type="Proteomes" id="UP001370490"/>
    </source>
</evidence>
<dbReference type="PROSITE" id="PS51294">
    <property type="entry name" value="HTH_MYB"/>
    <property type="match status" value="1"/>
</dbReference>
<keyword evidence="5" id="KW-0539">Nucleus</keyword>
<dbReference type="Pfam" id="PF00249">
    <property type="entry name" value="Myb_DNA-binding"/>
    <property type="match status" value="1"/>
</dbReference>
<evidence type="ECO:0000313" key="10">
    <source>
        <dbReference type="EMBL" id="KAK6913503.1"/>
    </source>
</evidence>
<dbReference type="FunFam" id="1.10.10.60:FF:000023">
    <property type="entry name" value="protein REVEILLE 6 isoform X1"/>
    <property type="match status" value="1"/>
</dbReference>
<keyword evidence="3" id="KW-0238">DNA-binding</keyword>
<dbReference type="Gene3D" id="1.10.10.60">
    <property type="entry name" value="Homeodomain-like"/>
    <property type="match status" value="1"/>
</dbReference>
<feature type="domain" description="HTH myb-type" evidence="9">
    <location>
        <begin position="50"/>
        <end position="104"/>
    </location>
</feature>
<dbReference type="AlphaFoldDB" id="A0AAN8YXT2"/>
<keyword evidence="4" id="KW-0804">Transcription</keyword>
<evidence type="ECO:0000259" key="8">
    <source>
        <dbReference type="PROSITE" id="PS51293"/>
    </source>
</evidence>
<dbReference type="CDD" id="cd00167">
    <property type="entry name" value="SANT"/>
    <property type="match status" value="1"/>
</dbReference>
<feature type="region of interest" description="Disordered" evidence="6">
    <location>
        <begin position="430"/>
        <end position="455"/>
    </location>
</feature>
<dbReference type="PROSITE" id="PS51293">
    <property type="entry name" value="SANT"/>
    <property type="match status" value="1"/>
</dbReference>
<feature type="compositionally biased region" description="Basic residues" evidence="6">
    <location>
        <begin position="125"/>
        <end position="135"/>
    </location>
</feature>
<evidence type="ECO:0000259" key="7">
    <source>
        <dbReference type="PROSITE" id="PS50090"/>
    </source>
</evidence>
<dbReference type="InterPro" id="IPR017930">
    <property type="entry name" value="Myb_dom"/>
</dbReference>
<evidence type="ECO:0000256" key="2">
    <source>
        <dbReference type="ARBA" id="ARBA00023015"/>
    </source>
</evidence>
<dbReference type="GO" id="GO:0010468">
    <property type="term" value="P:regulation of gene expression"/>
    <property type="evidence" value="ECO:0007669"/>
    <property type="project" value="UniProtKB-ARBA"/>
</dbReference>
<feature type="region of interest" description="Disordered" evidence="6">
    <location>
        <begin position="382"/>
        <end position="405"/>
    </location>
</feature>
<evidence type="ECO:0000256" key="4">
    <source>
        <dbReference type="ARBA" id="ARBA00023163"/>
    </source>
</evidence>
<feature type="domain" description="SANT" evidence="8">
    <location>
        <begin position="53"/>
        <end position="104"/>
    </location>
</feature>
<keyword evidence="2" id="KW-0805">Transcription regulation</keyword>
<dbReference type="NCBIfam" id="TIGR01557">
    <property type="entry name" value="myb_SHAQKYF"/>
    <property type="match status" value="1"/>
</dbReference>
<accession>A0AAN8YXT2</accession>
<dbReference type="InterPro" id="IPR009057">
    <property type="entry name" value="Homeodomain-like_sf"/>
</dbReference>
<dbReference type="SMART" id="SM00717">
    <property type="entry name" value="SANT"/>
    <property type="match status" value="1"/>
</dbReference>
<keyword evidence="11" id="KW-1185">Reference proteome</keyword>
<feature type="compositionally biased region" description="Polar residues" evidence="6">
    <location>
        <begin position="147"/>
        <end position="203"/>
    </location>
</feature>
<sequence length="489" mass="53473">MAMQDQSGSIGAEGALRLETQTANIQVQVQLHGQFISGDDHTPKVRKPYTITKQRERWTEEEHNKFIEALKLYGRAWRRIEEHVGTKTAVQIRSHAQKFFSKVVRESNGGNTTGSVKPLEIPPPRPKRKPIHPYPRKFGNLQKRSETLISNRSTRSLSPNLSVSEQENQSPKSVLSAGGSDTQGSVDSNANMSNTNGSLSPVSSAAVVNPGGSLLSDPTPSSEESASQSQVLINGRSLLDEQFSVEPEYCTKDSAVCNEGAGEEASIRSLKLFGKTVLVTESHRPSSPTTGAIKTSPLGTDCRPVQALSWNFSGLTENAWNHPYGAPATFYYMQFQGGNQNGAEADSAGLLPWWAICRGTQFPFAPFHSMASVMAQTNADVGETQGKENPKEGSWTGSNTGLVNDGVGGRNWETETQSCQVSGDIEVKAQNSPEKLQLSRKSDFEGRTGGEKPSKGFIPYKRCIAEREIHNHQLLTGDEREERRIRLCL</sequence>
<evidence type="ECO:0000256" key="1">
    <source>
        <dbReference type="ARBA" id="ARBA00004123"/>
    </source>
</evidence>
<feature type="domain" description="Myb-like" evidence="7">
    <location>
        <begin position="50"/>
        <end position="100"/>
    </location>
</feature>
<dbReference type="GO" id="GO:0005634">
    <property type="term" value="C:nucleus"/>
    <property type="evidence" value="ECO:0007669"/>
    <property type="project" value="UniProtKB-SubCell"/>
</dbReference>
<dbReference type="InterPro" id="IPR006447">
    <property type="entry name" value="Myb_dom_plants"/>
</dbReference>
<dbReference type="PANTHER" id="PTHR12802:SF155">
    <property type="entry name" value="DEUBIQUITINASE MYSM1"/>
    <property type="match status" value="1"/>
</dbReference>
<protein>
    <submittedName>
        <fullName evidence="10">SANT/Myb domain</fullName>
    </submittedName>
</protein>
<dbReference type="EMBL" id="JBAMMX010000027">
    <property type="protein sequence ID" value="KAK6913503.1"/>
    <property type="molecule type" value="Genomic_DNA"/>
</dbReference>
<comment type="caution">
    <text evidence="10">The sequence shown here is derived from an EMBL/GenBank/DDBJ whole genome shotgun (WGS) entry which is preliminary data.</text>
</comment>
<dbReference type="GO" id="GO:0003677">
    <property type="term" value="F:DNA binding"/>
    <property type="evidence" value="ECO:0007669"/>
    <property type="project" value="UniProtKB-KW"/>
</dbReference>
<dbReference type="InterPro" id="IPR017884">
    <property type="entry name" value="SANT_dom"/>
</dbReference>
<dbReference type="InterPro" id="IPR001005">
    <property type="entry name" value="SANT/Myb"/>
</dbReference>
<evidence type="ECO:0000256" key="3">
    <source>
        <dbReference type="ARBA" id="ARBA00023125"/>
    </source>
</evidence>